<dbReference type="GeneID" id="28959829"/>
<dbReference type="AlphaFoldDB" id="A0A0J9UWQ4"/>
<evidence type="ECO:0000313" key="1">
    <source>
        <dbReference type="EMBL" id="KNB03268.1"/>
    </source>
</evidence>
<organism evidence="1 2">
    <name type="scientific">Fusarium oxysporum f. sp. lycopersici (strain 4287 / CBS 123668 / FGSC 9935 / NRRL 34936)</name>
    <name type="common">Fusarium vascular wilt of tomato</name>
    <dbReference type="NCBI Taxonomy" id="426428"/>
    <lineage>
        <taxon>Eukaryota</taxon>
        <taxon>Fungi</taxon>
        <taxon>Dikarya</taxon>
        <taxon>Ascomycota</taxon>
        <taxon>Pezizomycotina</taxon>
        <taxon>Sordariomycetes</taxon>
        <taxon>Hypocreomycetidae</taxon>
        <taxon>Hypocreales</taxon>
        <taxon>Nectriaceae</taxon>
        <taxon>Fusarium</taxon>
        <taxon>Fusarium oxysporum species complex</taxon>
    </lineage>
</organism>
<dbReference type="Proteomes" id="UP000009097">
    <property type="component" value="Unassembled WGS sequence"/>
</dbReference>
<dbReference type="EMBL" id="DS231701">
    <property type="protein sequence ID" value="KNB03268.1"/>
    <property type="molecule type" value="Genomic_DNA"/>
</dbReference>
<name>A0A0J9UWQ4_FUSO4</name>
<dbReference type="VEuPathDB" id="FungiDB:FOXG_19123"/>
<reference evidence="1" key="2">
    <citation type="journal article" date="2010" name="Nature">
        <title>Comparative genomics reveals mobile pathogenicity chromosomes in Fusarium.</title>
        <authorList>
            <person name="Ma L.J."/>
            <person name="van der Does H.C."/>
            <person name="Borkovich K.A."/>
            <person name="Coleman J.J."/>
            <person name="Daboussi M.J."/>
            <person name="Di Pietro A."/>
            <person name="Dufresne M."/>
            <person name="Freitag M."/>
            <person name="Grabherr M."/>
            <person name="Henrissat B."/>
            <person name="Houterman P.M."/>
            <person name="Kang S."/>
            <person name="Shim W.B."/>
            <person name="Woloshuk C."/>
            <person name="Xie X."/>
            <person name="Xu J.R."/>
            <person name="Antoniw J."/>
            <person name="Baker S.E."/>
            <person name="Bluhm B.H."/>
            <person name="Breakspear A."/>
            <person name="Brown D.W."/>
            <person name="Butchko R.A."/>
            <person name="Chapman S."/>
            <person name="Coulson R."/>
            <person name="Coutinho P.M."/>
            <person name="Danchin E.G."/>
            <person name="Diener A."/>
            <person name="Gale L.R."/>
            <person name="Gardiner D.M."/>
            <person name="Goff S."/>
            <person name="Hammond-Kosack K.E."/>
            <person name="Hilburn K."/>
            <person name="Hua-Van A."/>
            <person name="Jonkers W."/>
            <person name="Kazan K."/>
            <person name="Kodira C.D."/>
            <person name="Koehrsen M."/>
            <person name="Kumar L."/>
            <person name="Lee Y.H."/>
            <person name="Li L."/>
            <person name="Manners J.M."/>
            <person name="Miranda-Saavedra D."/>
            <person name="Mukherjee M."/>
            <person name="Park G."/>
            <person name="Park J."/>
            <person name="Park S.Y."/>
            <person name="Proctor R.H."/>
            <person name="Regev A."/>
            <person name="Ruiz-Roldan M.C."/>
            <person name="Sain D."/>
            <person name="Sakthikumar S."/>
            <person name="Sykes S."/>
            <person name="Schwartz D.C."/>
            <person name="Turgeon B.G."/>
            <person name="Wapinski I."/>
            <person name="Yoder O."/>
            <person name="Young S."/>
            <person name="Zeng Q."/>
            <person name="Zhou S."/>
            <person name="Galagan J."/>
            <person name="Cuomo C.A."/>
            <person name="Kistler H.C."/>
            <person name="Rep M."/>
        </authorList>
    </citation>
    <scope>NUCLEOTIDE SEQUENCE [LARGE SCALE GENOMIC DNA]</scope>
    <source>
        <strain evidence="1">4287</strain>
    </source>
</reference>
<reference evidence="1" key="1">
    <citation type="submission" date="2007-04" db="EMBL/GenBank/DDBJ databases">
        <authorList>
            <consortium name="The Broad Institute Genome Sequencing Platform"/>
            <person name="Birren B."/>
            <person name="Lander E."/>
            <person name="Galagan J."/>
            <person name="Nusbaum C."/>
            <person name="Devon K."/>
            <person name="Ma L.-J."/>
            <person name="Jaffe D."/>
            <person name="Butler J."/>
            <person name="Alvarez P."/>
            <person name="Gnerre S."/>
            <person name="Grabherr M."/>
            <person name="Kleber M."/>
            <person name="Mauceli E."/>
            <person name="Brockman W."/>
            <person name="MacCallum I.A."/>
            <person name="Young S."/>
            <person name="LaButti K."/>
            <person name="DeCaprio D."/>
            <person name="Crawford M."/>
            <person name="Koehrsen M."/>
            <person name="Engels R."/>
            <person name="Montgomery P."/>
            <person name="Pearson M."/>
            <person name="Howarth C."/>
            <person name="Larson L."/>
            <person name="White J."/>
            <person name="O'Leary S."/>
            <person name="Kodira C."/>
            <person name="Zeng Q."/>
            <person name="Yandava C."/>
            <person name="Alvarado L."/>
            <person name="Kistler C."/>
            <person name="Shim W.-B."/>
            <person name="Kang S."/>
            <person name="Woloshuk C."/>
        </authorList>
    </citation>
    <scope>NUCLEOTIDE SEQUENCE</scope>
    <source>
        <strain evidence="1">4287</strain>
    </source>
</reference>
<protein>
    <submittedName>
        <fullName evidence="1">Uncharacterized protein</fullName>
    </submittedName>
</protein>
<gene>
    <name evidence="1" type="ORF">FOXG_19123</name>
</gene>
<proteinExistence type="predicted"/>
<dbReference type="RefSeq" id="XP_018241313.1">
    <property type="nucleotide sequence ID" value="XM_018399308.1"/>
</dbReference>
<sequence>MSAMGGRDDGIQKIERLICRTPSKMMKISDRR</sequence>
<dbReference type="KEGG" id="fox:FOXG_19123"/>
<accession>A0A0J9UWQ4</accession>
<evidence type="ECO:0000313" key="2">
    <source>
        <dbReference type="Proteomes" id="UP000009097"/>
    </source>
</evidence>